<sequence length="150" mass="17064">MIITTLEQLERYFPLNPHFKAVAGWLRSTDLSALPTGRNEIDGDNIYANVAEVAMSPDRLIPMEQHREYIDIHVPLRFDESMGWSSEDLCKSIRQPYDAEGDYLLWEDTPALTLSMPVGTLTIVFPEDPHSPLVGEGVQRKIIIKVKDVR</sequence>
<dbReference type="Pfam" id="PF04074">
    <property type="entry name" value="DUF386"/>
    <property type="match status" value="1"/>
</dbReference>
<keyword evidence="2" id="KW-1185">Reference proteome</keyword>
<dbReference type="EMBL" id="JQZV01000006">
    <property type="protein sequence ID" value="KGN92944.1"/>
    <property type="molecule type" value="Genomic_DNA"/>
</dbReference>
<dbReference type="PANTHER" id="PTHR34986:SF1">
    <property type="entry name" value="PROTEIN YIAL"/>
    <property type="match status" value="1"/>
</dbReference>
<evidence type="ECO:0000313" key="2">
    <source>
        <dbReference type="Proteomes" id="UP000030101"/>
    </source>
</evidence>
<name>A0ABR4XNR3_9PORP</name>
<dbReference type="NCBIfam" id="TIGR00022">
    <property type="entry name" value="YhcH/YjgK/YiaL family protein"/>
    <property type="match status" value="1"/>
</dbReference>
<dbReference type="SUPFAM" id="SSF51197">
    <property type="entry name" value="Clavaminate synthase-like"/>
    <property type="match status" value="1"/>
</dbReference>
<comment type="caution">
    <text evidence="1">The sequence shown here is derived from an EMBL/GenBank/DDBJ whole genome shotgun (WGS) entry which is preliminary data.</text>
</comment>
<protein>
    <recommendedName>
        <fullName evidence="3">YhcH/YjgK/YiaL family protein</fullName>
    </recommendedName>
</protein>
<dbReference type="RefSeq" id="WP_036789634.1">
    <property type="nucleotide sequence ID" value="NZ_JQZV01000006.1"/>
</dbReference>
<dbReference type="Gene3D" id="2.60.120.370">
    <property type="entry name" value="YhcH/YjgK/YiaL"/>
    <property type="match status" value="1"/>
</dbReference>
<proteinExistence type="predicted"/>
<evidence type="ECO:0008006" key="3">
    <source>
        <dbReference type="Google" id="ProtNLM"/>
    </source>
</evidence>
<gene>
    <name evidence="1" type="ORF">HQ43_03480</name>
</gene>
<evidence type="ECO:0000313" key="1">
    <source>
        <dbReference type="EMBL" id="KGN92944.1"/>
    </source>
</evidence>
<dbReference type="PANTHER" id="PTHR34986">
    <property type="entry name" value="EVOLVED BETA-GALACTOSIDASE SUBUNIT BETA"/>
    <property type="match status" value="1"/>
</dbReference>
<organism evidence="1 2">
    <name type="scientific">Porphyromonas canoris</name>
    <dbReference type="NCBI Taxonomy" id="36875"/>
    <lineage>
        <taxon>Bacteria</taxon>
        <taxon>Pseudomonadati</taxon>
        <taxon>Bacteroidota</taxon>
        <taxon>Bacteroidia</taxon>
        <taxon>Bacteroidales</taxon>
        <taxon>Porphyromonadaceae</taxon>
        <taxon>Porphyromonas</taxon>
    </lineage>
</organism>
<reference evidence="1 2" key="1">
    <citation type="submission" date="2014-08" db="EMBL/GenBank/DDBJ databases">
        <title>Porphyromonas canoris strain:OH2762 Genome sequencing.</title>
        <authorList>
            <person name="Wallis C."/>
            <person name="Deusch O."/>
            <person name="O'Flynn C."/>
            <person name="Davis I."/>
            <person name="Jospin G."/>
            <person name="Darling A.E."/>
            <person name="Coil D.A."/>
            <person name="Alexiev A."/>
            <person name="Horsfall A."/>
            <person name="Kirkwood N."/>
            <person name="Harris S."/>
            <person name="Eisen J.A."/>
        </authorList>
    </citation>
    <scope>NUCLEOTIDE SEQUENCE [LARGE SCALE GENOMIC DNA]</scope>
    <source>
        <strain evidence="2">COT-108 OH2762</strain>
    </source>
</reference>
<accession>A0ABR4XNR3</accession>
<dbReference type="InterPro" id="IPR037012">
    <property type="entry name" value="NanQ/TabA/YiaL_sf"/>
</dbReference>
<dbReference type="InterPro" id="IPR004375">
    <property type="entry name" value="NanQ/TabA/YiaL"/>
</dbReference>
<dbReference type="Proteomes" id="UP000030101">
    <property type="component" value="Unassembled WGS sequence"/>
</dbReference>